<keyword evidence="5" id="KW-1185">Reference proteome</keyword>
<dbReference type="NCBIfam" id="TIGR02145">
    <property type="entry name" value="Fib_succ_major"/>
    <property type="match status" value="2"/>
</dbReference>
<reference evidence="4" key="1">
    <citation type="submission" date="2009-10" db="EMBL/GenBank/DDBJ databases">
        <title>Complete sequence of Fibrobacter succinogenes subsp. succinogenes S85.</title>
        <authorList>
            <consortium name="US DOE Joint Genome Institute"/>
            <person name="Lucas S."/>
            <person name="Copeland A."/>
            <person name="Lapidus A."/>
            <person name="Glavina del Rio T."/>
            <person name="Tice H."/>
            <person name="Bruce D."/>
            <person name="Goodwin L."/>
            <person name="Pitluck S."/>
            <person name="Chertkov O."/>
            <person name="Detter J.C."/>
            <person name="Han C."/>
            <person name="Tapia R."/>
            <person name="Larimer F."/>
            <person name="Land M."/>
            <person name="Hauser L."/>
            <person name="Kyrpides N."/>
            <person name="Mikhailova N."/>
            <person name="Weimer P.J."/>
            <person name="Stevenson D.M."/>
            <person name="Boyum J."/>
            <person name="Brumm P.I."/>
            <person name="Mead D."/>
        </authorList>
    </citation>
    <scope>NUCLEOTIDE SEQUENCE [LARGE SCALE GENOMIC DNA]</scope>
    <source>
        <strain evidence="4">S85</strain>
    </source>
</reference>
<dbReference type="EMBL" id="CP001792">
    <property type="protein sequence ID" value="ACX75196.1"/>
    <property type="molecule type" value="Genomic_DNA"/>
</dbReference>
<organism evidence="4 5">
    <name type="scientific">Fibrobacter succinogenes (strain ATCC 19169 / S85)</name>
    <dbReference type="NCBI Taxonomy" id="59374"/>
    <lineage>
        <taxon>Bacteria</taxon>
        <taxon>Pseudomonadati</taxon>
        <taxon>Fibrobacterota</taxon>
        <taxon>Fibrobacteria</taxon>
        <taxon>Fibrobacterales</taxon>
        <taxon>Fibrobacteraceae</taxon>
        <taxon>Fibrobacter</taxon>
    </lineage>
</organism>
<feature type="domain" description="Fibrobacter succinogenes major paralogous" evidence="3">
    <location>
        <begin position="584"/>
        <end position="775"/>
    </location>
</feature>
<proteinExistence type="predicted"/>
<feature type="signal peptide" evidence="2">
    <location>
        <begin position="1"/>
        <end position="25"/>
    </location>
</feature>
<dbReference type="RefSeq" id="WP_015732059.1">
    <property type="nucleotide sequence ID" value="NC_013410.1"/>
</dbReference>
<feature type="region of interest" description="Disordered" evidence="1">
    <location>
        <begin position="774"/>
        <end position="794"/>
    </location>
</feature>
<evidence type="ECO:0000256" key="2">
    <source>
        <dbReference type="SAM" id="SignalP"/>
    </source>
</evidence>
<feature type="domain" description="Fibrobacter succinogenes major paralogous" evidence="3">
    <location>
        <begin position="332"/>
        <end position="523"/>
    </location>
</feature>
<protein>
    <recommendedName>
        <fullName evidence="3">Fibrobacter succinogenes major paralogous domain-containing protein</fullName>
    </recommendedName>
</protein>
<evidence type="ECO:0000259" key="3">
    <source>
        <dbReference type="Pfam" id="PF09603"/>
    </source>
</evidence>
<name>A0ABM5LIZ7_FIBSS</name>
<evidence type="ECO:0000256" key="1">
    <source>
        <dbReference type="SAM" id="MobiDB-lite"/>
    </source>
</evidence>
<dbReference type="Pfam" id="PF09603">
    <property type="entry name" value="Fib_succ_major"/>
    <property type="match status" value="2"/>
</dbReference>
<gene>
    <name evidence="4" type="ordered locus">Fisuc_1601</name>
</gene>
<dbReference type="InterPro" id="IPR011871">
    <property type="entry name" value="Fib_succ_major"/>
</dbReference>
<sequence>MLTKTMTKWNLLAALVFGTSFWACSGDKTAGTDEQSEGLYAIKNLDIAGISQKGPFVKGSAVTVQGINCKTMEFTDKVFEGEVKNNMGEFVVEKVNLSTTCAVVEVTGEYRSEMTGKKVSDKMTLRALTNLKDRTHVNVNLLTNLEYERVMYYVTEKGKTFDEAKELAEREVLAAFGMAGESAEFEDLDIFGTSDADATLLAISVLMQGDADVKTLAKRLDKFNDSFAESGKWNDDDTKKAITDWIANAVAKAVMDSIRKNMENWGFANEVPDFEKAIEEINVAQEIPEGWSWDVPKEARLNPNIKYDSIIDSRDKKVYKVVKIEVPDSNYSQVWMAENLNYADSVKTPSLKGGNWCYNNEEKNCKVGGRYYSWAAAIDSVALANDSKEPLVCGYGKKCGLDRAVQGICPDGWHLPSIYEWGLLSVALGSGGVAGEPLKALTGWDYAGTPDNNGTDLYGFAALPTGRKISATSWQKVGSDVYYWSATEYSADQGRYLNINNIYTNSYTYQNSKSYGQSVRCVKGDPSTAPVRPSSSSVDTNGWSWDVPKEARLNPKIKYDSMVDPRDKQVYKVVKIDVPDTNYSQVWMAENLNYADSVKTPSLKGRNWCYNNDEKNCNVGGRYYSWAAAIDSVALANDPKEPLDCGYGKTCGLNHSVQGICPDGWHLPTLREWSLLCEAIGDYSTCGKPLKALSGWDYAGTPNNNGTDKYGFASLPTGRRLSATSWEKVGSDVYYWSATEYSADDGRYFNINNIYTQTYTYQNSKSYGQSVRCVKGDPSTAPVRPSSSSSKSDE</sequence>
<evidence type="ECO:0000313" key="5">
    <source>
        <dbReference type="Proteomes" id="UP000001497"/>
    </source>
</evidence>
<dbReference type="Proteomes" id="UP000001497">
    <property type="component" value="Chromosome"/>
</dbReference>
<feature type="chain" id="PRO_5046490950" description="Fibrobacter succinogenes major paralogous domain-containing protein" evidence="2">
    <location>
        <begin position="26"/>
        <end position="794"/>
    </location>
</feature>
<keyword evidence="2" id="KW-0732">Signal</keyword>
<accession>A0ABM5LIZ7</accession>
<evidence type="ECO:0000313" key="4">
    <source>
        <dbReference type="EMBL" id="ACX75196.1"/>
    </source>
</evidence>